<evidence type="ECO:0000313" key="2">
    <source>
        <dbReference type="Proteomes" id="UP000224507"/>
    </source>
</evidence>
<dbReference type="EMBL" id="NIRO01000004">
    <property type="protein sequence ID" value="PHI15500.1"/>
    <property type="molecule type" value="Genomic_DNA"/>
</dbReference>
<organism evidence="1 2">
    <name type="scientific">Fusobacterium nucleatum subsp. polymorphum</name>
    <name type="common">Fusobacterium polymorphum</name>
    <dbReference type="NCBI Taxonomy" id="76857"/>
    <lineage>
        <taxon>Bacteria</taxon>
        <taxon>Fusobacteriati</taxon>
        <taxon>Fusobacteriota</taxon>
        <taxon>Fusobacteriia</taxon>
        <taxon>Fusobacteriales</taxon>
        <taxon>Fusobacteriaceae</taxon>
        <taxon>Fusobacterium</taxon>
    </lineage>
</organism>
<evidence type="ECO:0000313" key="1">
    <source>
        <dbReference type="EMBL" id="PHI15500.1"/>
    </source>
</evidence>
<proteinExistence type="predicted"/>
<dbReference type="Proteomes" id="UP000224507">
    <property type="component" value="Unassembled WGS sequence"/>
</dbReference>
<gene>
    <name evidence="1" type="ORF">CBG56_05585</name>
</gene>
<protein>
    <submittedName>
        <fullName evidence="1">Uncharacterized protein</fullName>
    </submittedName>
</protein>
<reference evidence="1 2" key="1">
    <citation type="submission" date="2017-06" db="EMBL/GenBank/DDBJ databases">
        <title>Draft genome sequence of Fusobacterium nucleatum subsp. polymorphum KCOM 1274 (=ChDC F309).</title>
        <authorList>
            <person name="Kook J.-K."/>
            <person name="Park S.-N."/>
            <person name="Lim Y.K."/>
            <person name="Roh H."/>
        </authorList>
    </citation>
    <scope>NUCLEOTIDE SEQUENCE [LARGE SCALE GENOMIC DNA]</scope>
    <source>
        <strain evidence="2">KCOM 1274 (ChDC F309)</strain>
    </source>
</reference>
<dbReference type="AlphaFoldDB" id="A0A2C6AUC2"/>
<name>A0A2C6AUC2_FUSNP</name>
<sequence>MKKEEILKKYDQEISELDFIRKSRFGEISLSLDIMSYPYFTKEDLEKNPKDHTFSGQFFNLKFVPEHDVYTPKNTMIYKKPRNANGDFPYYILWLDPIEVLETLGKDDEAYNIRRDRYIQGCYDLSIGESRIISVDFINGKFKLIDGRHRILTFLAHCKYRELPCYLPKKEVEPSFEEKFKHLLKTPDDVKIFINDKNEYCIEIPTK</sequence>
<comment type="caution">
    <text evidence="1">The sequence shown here is derived from an EMBL/GenBank/DDBJ whole genome shotgun (WGS) entry which is preliminary data.</text>
</comment>
<dbReference type="RefSeq" id="WP_098997342.1">
    <property type="nucleotide sequence ID" value="NZ_CP077153.1"/>
</dbReference>
<accession>A0A2C6AUC2</accession>